<keyword evidence="1" id="KW-0732">Signal</keyword>
<proteinExistence type="predicted"/>
<feature type="chain" id="PRO_5035806535" evidence="1">
    <location>
        <begin position="18"/>
        <end position="58"/>
    </location>
</feature>
<feature type="signal peptide" evidence="1">
    <location>
        <begin position="1"/>
        <end position="17"/>
    </location>
</feature>
<name>A0A8T0IN95_CERPU</name>
<accession>A0A8T0IN95</accession>
<gene>
    <name evidence="2" type="ORF">KC19_3G171300</name>
</gene>
<sequence length="58" mass="6421">MAGRNHLLSSCLIVVQALQVLLVVLSCQHCTVGILTSIMYLAPFMESVHFIFCPRVCN</sequence>
<organism evidence="2 3">
    <name type="scientific">Ceratodon purpureus</name>
    <name type="common">Fire moss</name>
    <name type="synonym">Dicranum purpureum</name>
    <dbReference type="NCBI Taxonomy" id="3225"/>
    <lineage>
        <taxon>Eukaryota</taxon>
        <taxon>Viridiplantae</taxon>
        <taxon>Streptophyta</taxon>
        <taxon>Embryophyta</taxon>
        <taxon>Bryophyta</taxon>
        <taxon>Bryophytina</taxon>
        <taxon>Bryopsida</taxon>
        <taxon>Dicranidae</taxon>
        <taxon>Pseudoditrichales</taxon>
        <taxon>Ditrichaceae</taxon>
        <taxon>Ceratodon</taxon>
    </lineage>
</organism>
<dbReference type="EMBL" id="CM026423">
    <property type="protein sequence ID" value="KAG0583913.1"/>
    <property type="molecule type" value="Genomic_DNA"/>
</dbReference>
<reference evidence="2" key="1">
    <citation type="submission" date="2020-06" db="EMBL/GenBank/DDBJ databases">
        <title>WGS assembly of Ceratodon purpureus strain R40.</title>
        <authorList>
            <person name="Carey S.B."/>
            <person name="Jenkins J."/>
            <person name="Shu S."/>
            <person name="Lovell J.T."/>
            <person name="Sreedasyam A."/>
            <person name="Maumus F."/>
            <person name="Tiley G.P."/>
            <person name="Fernandez-Pozo N."/>
            <person name="Barry K."/>
            <person name="Chen C."/>
            <person name="Wang M."/>
            <person name="Lipzen A."/>
            <person name="Daum C."/>
            <person name="Saski C.A."/>
            <person name="Payton A.C."/>
            <person name="Mcbreen J.C."/>
            <person name="Conrad R.E."/>
            <person name="Kollar L.M."/>
            <person name="Olsson S."/>
            <person name="Huttunen S."/>
            <person name="Landis J.B."/>
            <person name="Wickett N.J."/>
            <person name="Johnson M.G."/>
            <person name="Rensing S.A."/>
            <person name="Grimwood J."/>
            <person name="Schmutz J."/>
            <person name="Mcdaniel S.F."/>
        </authorList>
    </citation>
    <scope>NUCLEOTIDE SEQUENCE</scope>
    <source>
        <strain evidence="2">R40</strain>
    </source>
</reference>
<keyword evidence="3" id="KW-1185">Reference proteome</keyword>
<evidence type="ECO:0000313" key="3">
    <source>
        <dbReference type="Proteomes" id="UP000822688"/>
    </source>
</evidence>
<dbReference type="AlphaFoldDB" id="A0A8T0IN95"/>
<evidence type="ECO:0000256" key="1">
    <source>
        <dbReference type="SAM" id="SignalP"/>
    </source>
</evidence>
<dbReference type="PROSITE" id="PS51257">
    <property type="entry name" value="PROKAR_LIPOPROTEIN"/>
    <property type="match status" value="1"/>
</dbReference>
<comment type="caution">
    <text evidence="2">The sequence shown here is derived from an EMBL/GenBank/DDBJ whole genome shotgun (WGS) entry which is preliminary data.</text>
</comment>
<evidence type="ECO:0000313" key="2">
    <source>
        <dbReference type="EMBL" id="KAG0583913.1"/>
    </source>
</evidence>
<protein>
    <submittedName>
        <fullName evidence="2">Uncharacterized protein</fullName>
    </submittedName>
</protein>
<dbReference type="Proteomes" id="UP000822688">
    <property type="component" value="Chromosome 3"/>
</dbReference>